<dbReference type="Gene3D" id="3.40.50.300">
    <property type="entry name" value="P-loop containing nucleotide triphosphate hydrolases"/>
    <property type="match status" value="1"/>
</dbReference>
<reference evidence="1" key="1">
    <citation type="submission" date="2020-10" db="EMBL/GenBank/DDBJ databases">
        <authorList>
            <person name="Gilroy R."/>
        </authorList>
    </citation>
    <scope>NUCLEOTIDE SEQUENCE</scope>
    <source>
        <strain evidence="1">ChiGjej1B1-22543</strain>
    </source>
</reference>
<dbReference type="EMBL" id="DVMV01000007">
    <property type="protein sequence ID" value="HIU44797.1"/>
    <property type="molecule type" value="Genomic_DNA"/>
</dbReference>
<reference evidence="1" key="2">
    <citation type="journal article" date="2021" name="PeerJ">
        <title>Extensive microbial diversity within the chicken gut microbiome revealed by metagenomics and culture.</title>
        <authorList>
            <person name="Gilroy R."/>
            <person name="Ravi A."/>
            <person name="Getino M."/>
            <person name="Pursley I."/>
            <person name="Horton D.L."/>
            <person name="Alikhan N.F."/>
            <person name="Baker D."/>
            <person name="Gharbi K."/>
            <person name="Hall N."/>
            <person name="Watson M."/>
            <person name="Adriaenssens E.M."/>
            <person name="Foster-Nyarko E."/>
            <person name="Jarju S."/>
            <person name="Secka A."/>
            <person name="Antonio M."/>
            <person name="Oren A."/>
            <person name="Chaudhuri R.R."/>
            <person name="La Ragione R."/>
            <person name="Hildebrand F."/>
            <person name="Pallen M.J."/>
        </authorList>
    </citation>
    <scope>NUCLEOTIDE SEQUENCE</scope>
    <source>
        <strain evidence="1">ChiGjej1B1-22543</strain>
    </source>
</reference>
<name>A0A9D1S2T4_9FIRM</name>
<dbReference type="Pfam" id="PF13189">
    <property type="entry name" value="Cytidylate_kin2"/>
    <property type="match status" value="1"/>
</dbReference>
<dbReference type="AlphaFoldDB" id="A0A9D1S2T4"/>
<sequence>MPRIITIGREFGSGGRELGRRLAEKLGYAYYDKEIIDEIAKNTPYSKEYIEEVSEADPVPLFPIRYGSTLNPSPDPGVSMALDVLSAQSKILRELALKSDCVIIGRAADYLLRDLHPYRIFVYATIESRLQRCLKREKGDHSPKQLLKGIKRIDKKRKKYYQFVTGRDWGEWTNYDLLVNTSFASIPEVVTMLSSIFPHHGGD</sequence>
<comment type="caution">
    <text evidence="1">The sequence shown here is derived from an EMBL/GenBank/DDBJ whole genome shotgun (WGS) entry which is preliminary data.</text>
</comment>
<dbReference type="InterPro" id="IPR027417">
    <property type="entry name" value="P-loop_NTPase"/>
</dbReference>
<evidence type="ECO:0000313" key="2">
    <source>
        <dbReference type="Proteomes" id="UP000824070"/>
    </source>
</evidence>
<accession>A0A9D1S2T4</accession>
<gene>
    <name evidence="1" type="ORF">IAC52_00655</name>
</gene>
<organism evidence="1 2">
    <name type="scientific">Candidatus Alloenteromonas pullicola</name>
    <dbReference type="NCBI Taxonomy" id="2840784"/>
    <lineage>
        <taxon>Bacteria</taxon>
        <taxon>Bacillati</taxon>
        <taxon>Bacillota</taxon>
        <taxon>Bacillota incertae sedis</taxon>
        <taxon>Candidatus Alloenteromonas</taxon>
    </lineage>
</organism>
<dbReference type="GO" id="GO:0016301">
    <property type="term" value="F:kinase activity"/>
    <property type="evidence" value="ECO:0007669"/>
    <property type="project" value="UniProtKB-KW"/>
</dbReference>
<protein>
    <submittedName>
        <fullName evidence="1">Cytidylate kinase-like family protein</fullName>
    </submittedName>
</protein>
<proteinExistence type="predicted"/>
<keyword evidence="1" id="KW-0808">Transferase</keyword>
<keyword evidence="1" id="KW-0418">Kinase</keyword>
<evidence type="ECO:0000313" key="1">
    <source>
        <dbReference type="EMBL" id="HIU44797.1"/>
    </source>
</evidence>
<dbReference type="SUPFAM" id="SSF52540">
    <property type="entry name" value="P-loop containing nucleoside triphosphate hydrolases"/>
    <property type="match status" value="1"/>
</dbReference>
<dbReference type="Proteomes" id="UP000824070">
    <property type="component" value="Unassembled WGS sequence"/>
</dbReference>